<evidence type="ECO:0000256" key="8">
    <source>
        <dbReference type="HAMAP-Rule" id="MF_00222"/>
    </source>
</evidence>
<gene>
    <name evidence="8 12" type="primary">aroE</name>
    <name evidence="12" type="ORF">MECH1_V1_0917</name>
</gene>
<feature type="binding site" evidence="8">
    <location>
        <position position="68"/>
    </location>
    <ligand>
        <name>shikimate</name>
        <dbReference type="ChEBI" id="CHEBI:36208"/>
    </ligand>
</feature>
<dbReference type="Pfam" id="PF01488">
    <property type="entry name" value="Shikimate_DH"/>
    <property type="match status" value="1"/>
</dbReference>
<keyword evidence="4 8" id="KW-0521">NADP</keyword>
<comment type="subunit">
    <text evidence="8">Homodimer.</text>
</comment>
<dbReference type="Gene3D" id="3.40.50.720">
    <property type="entry name" value="NAD(P)-binding Rossmann-like Domain"/>
    <property type="match status" value="1"/>
</dbReference>
<feature type="domain" description="SDH C-terminal" evidence="11">
    <location>
        <begin position="246"/>
        <end position="276"/>
    </location>
</feature>
<feature type="active site" description="Proton acceptor" evidence="8">
    <location>
        <position position="72"/>
    </location>
</feature>
<comment type="function">
    <text evidence="8">Involved in the biosynthesis of the chorismate, which leads to the biosynthesis of aromatic amino acids. Catalyzes the reversible NADPH linked reduction of 3-dehydroshikimate (DHSA) to yield shikimate (SA).</text>
</comment>
<dbReference type="SUPFAM" id="SSF53223">
    <property type="entry name" value="Aminoacid dehydrogenase-like, N-terminal domain"/>
    <property type="match status" value="1"/>
</dbReference>
<feature type="binding site" evidence="8">
    <location>
        <begin position="134"/>
        <end position="138"/>
    </location>
    <ligand>
        <name>NADP(+)</name>
        <dbReference type="ChEBI" id="CHEBI:58349"/>
    </ligand>
</feature>
<keyword evidence="5 8" id="KW-0560">Oxidoreductase</keyword>
<proteinExistence type="inferred from homology"/>
<comment type="pathway">
    <text evidence="1 8">Metabolic intermediate biosynthesis; chorismate biosynthesis; chorismate from D-erythrose 4-phosphate and phosphoenolpyruvate: step 4/7.</text>
</comment>
<dbReference type="InterPro" id="IPR036291">
    <property type="entry name" value="NAD(P)-bd_dom_sf"/>
</dbReference>
<comment type="catalytic activity">
    <reaction evidence="7 8">
        <text>shikimate + NADP(+) = 3-dehydroshikimate + NADPH + H(+)</text>
        <dbReference type="Rhea" id="RHEA:17737"/>
        <dbReference type="ChEBI" id="CHEBI:15378"/>
        <dbReference type="ChEBI" id="CHEBI:16630"/>
        <dbReference type="ChEBI" id="CHEBI:36208"/>
        <dbReference type="ChEBI" id="CHEBI:57783"/>
        <dbReference type="ChEBI" id="CHEBI:58349"/>
        <dbReference type="EC" id="1.1.1.25"/>
    </reaction>
</comment>
<evidence type="ECO:0000256" key="4">
    <source>
        <dbReference type="ARBA" id="ARBA00022857"/>
    </source>
</evidence>
<dbReference type="PANTHER" id="PTHR21089">
    <property type="entry name" value="SHIKIMATE DEHYDROGENASE"/>
    <property type="match status" value="1"/>
</dbReference>
<feature type="binding site" evidence="8">
    <location>
        <begin position="158"/>
        <end position="163"/>
    </location>
    <ligand>
        <name>NADP(+)</name>
        <dbReference type="ChEBI" id="CHEBI:58349"/>
    </ligand>
</feature>
<feature type="domain" description="Shikimate dehydrogenase substrate binding N-terminal" evidence="10">
    <location>
        <begin position="13"/>
        <end position="95"/>
    </location>
</feature>
<dbReference type="CDD" id="cd01065">
    <property type="entry name" value="NAD_bind_Shikimate_DH"/>
    <property type="match status" value="1"/>
</dbReference>
<sequence length="289" mass="30412">MTSRSEPLDRYAVFGHPIGHSRSPRIHALFARQTGQALVYTAEDVAPDAFEGAVRRFFREGGKGLNCTVPLKELAFRLADRVSPRAARCKAVNTLALQGDGRLLGDNTDGVGLVRDLTCNLGLVLAGRRILVLGAGGAARGILAPLLEQRPARLVIANRTPSKARQLAAEFAELGPVSGGGLGELGTERFDLILNATAASLSGQLPALPKDLLVAGGTCYDLAYGSEPTPFLRWGWAAGAALSADGLGMLVEQAAEAFQLWRGVRPETGPVIRALQAELHGPDGLAPKP</sequence>
<dbReference type="InterPro" id="IPR041121">
    <property type="entry name" value="SDH_C"/>
</dbReference>
<dbReference type="InterPro" id="IPR046346">
    <property type="entry name" value="Aminoacid_DH-like_N_sf"/>
</dbReference>
<dbReference type="GO" id="GO:0004764">
    <property type="term" value="F:shikimate 3-dehydrogenase (NADP+) activity"/>
    <property type="evidence" value="ECO:0007669"/>
    <property type="project" value="UniProtKB-EC"/>
</dbReference>
<dbReference type="NCBIfam" id="NF001310">
    <property type="entry name" value="PRK00258.1-2"/>
    <property type="match status" value="1"/>
</dbReference>
<evidence type="ECO:0000313" key="12">
    <source>
        <dbReference type="EMBL" id="CAL1239693.1"/>
    </source>
</evidence>
<accession>A0ABM9NGK0</accession>
<dbReference type="EC" id="1.1.1.25" evidence="2 8"/>
<dbReference type="RefSeq" id="WP_348759234.1">
    <property type="nucleotide sequence ID" value="NZ_OZ026884.1"/>
</dbReference>
<evidence type="ECO:0000256" key="1">
    <source>
        <dbReference type="ARBA" id="ARBA00004871"/>
    </source>
</evidence>
<evidence type="ECO:0000259" key="10">
    <source>
        <dbReference type="Pfam" id="PF08501"/>
    </source>
</evidence>
<feature type="binding site" evidence="8">
    <location>
        <position position="222"/>
    </location>
    <ligand>
        <name>NADP(+)</name>
        <dbReference type="ChEBI" id="CHEBI:58349"/>
    </ligand>
</feature>
<dbReference type="PANTHER" id="PTHR21089:SF1">
    <property type="entry name" value="BIFUNCTIONAL 3-DEHYDROQUINATE DEHYDRATASE_SHIKIMATE DEHYDROGENASE, CHLOROPLASTIC"/>
    <property type="match status" value="1"/>
</dbReference>
<dbReference type="InterPro" id="IPR006151">
    <property type="entry name" value="Shikm_DH/Glu-tRNA_Rdtase"/>
</dbReference>
<protein>
    <recommendedName>
        <fullName evidence="2 8">Shikimate dehydrogenase (NADP(+))</fullName>
        <shortName evidence="8">SDH</shortName>
        <ecNumber evidence="2 8">1.1.1.25</ecNumber>
    </recommendedName>
</protein>
<feature type="binding site" evidence="8">
    <location>
        <begin position="21"/>
        <end position="23"/>
    </location>
    <ligand>
        <name>shikimate</name>
        <dbReference type="ChEBI" id="CHEBI:36208"/>
    </ligand>
</feature>
<keyword evidence="3 8" id="KW-0028">Amino-acid biosynthesis</keyword>
<dbReference type="Pfam" id="PF08501">
    <property type="entry name" value="Shikimate_dh_N"/>
    <property type="match status" value="1"/>
</dbReference>
<evidence type="ECO:0000256" key="7">
    <source>
        <dbReference type="ARBA" id="ARBA00049442"/>
    </source>
</evidence>
<feature type="binding site" evidence="8">
    <location>
        <position position="253"/>
    </location>
    <ligand>
        <name>shikimate</name>
        <dbReference type="ChEBI" id="CHEBI:36208"/>
    </ligand>
</feature>
<keyword evidence="13" id="KW-1185">Reference proteome</keyword>
<keyword evidence="6 8" id="KW-0057">Aromatic amino acid biosynthesis</keyword>
<name>A0ABM9NGK0_9GAMM</name>
<dbReference type="Pfam" id="PF18317">
    <property type="entry name" value="SDH_C"/>
    <property type="match status" value="1"/>
</dbReference>
<comment type="caution">
    <text evidence="8">Lacks conserved residue(s) required for the propagation of feature annotation.</text>
</comment>
<dbReference type="EMBL" id="OZ026884">
    <property type="protein sequence ID" value="CAL1239693.1"/>
    <property type="molecule type" value="Genomic_DNA"/>
</dbReference>
<evidence type="ECO:0000259" key="9">
    <source>
        <dbReference type="Pfam" id="PF01488"/>
    </source>
</evidence>
<feature type="binding site" evidence="8">
    <location>
        <position position="246"/>
    </location>
    <ligand>
        <name>NADP(+)</name>
        <dbReference type="ChEBI" id="CHEBI:58349"/>
    </ligand>
</feature>
<evidence type="ECO:0000259" key="11">
    <source>
        <dbReference type="Pfam" id="PF18317"/>
    </source>
</evidence>
<evidence type="ECO:0000313" key="13">
    <source>
        <dbReference type="Proteomes" id="UP001497493"/>
    </source>
</evidence>
<evidence type="ECO:0000256" key="2">
    <source>
        <dbReference type="ARBA" id="ARBA00012962"/>
    </source>
</evidence>
<dbReference type="InterPro" id="IPR011342">
    <property type="entry name" value="Shikimate_DH"/>
</dbReference>
<comment type="similarity">
    <text evidence="8">Belongs to the shikimate dehydrogenase family.</text>
</comment>
<reference evidence="12 13" key="1">
    <citation type="submission" date="2024-04" db="EMBL/GenBank/DDBJ databases">
        <authorList>
            <person name="Cremers G."/>
        </authorList>
    </citation>
    <scope>NUCLEOTIDE SEQUENCE [LARGE SCALE GENOMIC DNA]</scope>
    <source>
        <strain evidence="12">MeCH1-AG</strain>
    </source>
</reference>
<dbReference type="NCBIfam" id="TIGR00507">
    <property type="entry name" value="aroE"/>
    <property type="match status" value="1"/>
</dbReference>
<dbReference type="SUPFAM" id="SSF51735">
    <property type="entry name" value="NAD(P)-binding Rossmann-fold domains"/>
    <property type="match status" value="1"/>
</dbReference>
<dbReference type="HAMAP" id="MF_00222">
    <property type="entry name" value="Shikimate_DH_AroE"/>
    <property type="match status" value="1"/>
</dbReference>
<evidence type="ECO:0000256" key="6">
    <source>
        <dbReference type="ARBA" id="ARBA00023141"/>
    </source>
</evidence>
<feature type="domain" description="Quinate/shikimate 5-dehydrogenase/glutamyl-tRNA reductase" evidence="9">
    <location>
        <begin position="125"/>
        <end position="199"/>
    </location>
</feature>
<feature type="binding site" evidence="8">
    <location>
        <position position="109"/>
    </location>
    <ligand>
        <name>shikimate</name>
        <dbReference type="ChEBI" id="CHEBI:36208"/>
    </ligand>
</feature>
<evidence type="ECO:0000256" key="3">
    <source>
        <dbReference type="ARBA" id="ARBA00022605"/>
    </source>
</evidence>
<dbReference type="Gene3D" id="3.40.50.10860">
    <property type="entry name" value="Leucine Dehydrogenase, chain A, domain 1"/>
    <property type="match status" value="1"/>
</dbReference>
<organism evidence="12 13">
    <name type="scientific">Candidatus Methylocalor cossyra</name>
    <dbReference type="NCBI Taxonomy" id="3108543"/>
    <lineage>
        <taxon>Bacteria</taxon>
        <taxon>Pseudomonadati</taxon>
        <taxon>Pseudomonadota</taxon>
        <taxon>Gammaproteobacteria</taxon>
        <taxon>Methylococcales</taxon>
        <taxon>Methylococcaceae</taxon>
        <taxon>Candidatus Methylocalor</taxon>
    </lineage>
</organism>
<feature type="binding site" evidence="8">
    <location>
        <position position="224"/>
    </location>
    <ligand>
        <name>shikimate</name>
        <dbReference type="ChEBI" id="CHEBI:36208"/>
    </ligand>
</feature>
<dbReference type="InterPro" id="IPR013708">
    <property type="entry name" value="Shikimate_DH-bd_N"/>
</dbReference>
<evidence type="ECO:0000256" key="5">
    <source>
        <dbReference type="ARBA" id="ARBA00023002"/>
    </source>
</evidence>
<feature type="binding site" evidence="8">
    <location>
        <position position="93"/>
    </location>
    <ligand>
        <name>shikimate</name>
        <dbReference type="ChEBI" id="CHEBI:36208"/>
    </ligand>
</feature>
<dbReference type="InterPro" id="IPR022893">
    <property type="entry name" value="Shikimate_DH_fam"/>
</dbReference>
<dbReference type="Proteomes" id="UP001497493">
    <property type="component" value="Chromosome"/>
</dbReference>